<protein>
    <submittedName>
        <fullName evidence="2">Uncharacterized protein</fullName>
    </submittedName>
</protein>
<comment type="caution">
    <text evidence="2">The sequence shown here is derived from an EMBL/GenBank/DDBJ whole genome shotgun (WGS) entry which is preliminary data.</text>
</comment>
<evidence type="ECO:0000256" key="1">
    <source>
        <dbReference type="SAM" id="MobiDB-lite"/>
    </source>
</evidence>
<organism evidence="2 3">
    <name type="scientific">Pelotomaculum propionicicum</name>
    <dbReference type="NCBI Taxonomy" id="258475"/>
    <lineage>
        <taxon>Bacteria</taxon>
        <taxon>Bacillati</taxon>
        <taxon>Bacillota</taxon>
        <taxon>Clostridia</taxon>
        <taxon>Eubacteriales</taxon>
        <taxon>Desulfotomaculaceae</taxon>
        <taxon>Pelotomaculum</taxon>
    </lineage>
</organism>
<dbReference type="Proteomes" id="UP000297597">
    <property type="component" value="Unassembled WGS sequence"/>
</dbReference>
<keyword evidence="3" id="KW-1185">Reference proteome</keyword>
<accession>A0A4Y7RZN1</accession>
<proteinExistence type="predicted"/>
<name>A0A4Y7RZN1_9FIRM</name>
<feature type="region of interest" description="Disordered" evidence="1">
    <location>
        <begin position="1"/>
        <end position="49"/>
    </location>
</feature>
<reference evidence="2 3" key="1">
    <citation type="journal article" date="2018" name="Environ. Microbiol.">
        <title>Novel energy conservation strategies and behaviour of Pelotomaculum schinkii driving syntrophic propionate catabolism.</title>
        <authorList>
            <person name="Hidalgo-Ahumada C.A.P."/>
            <person name="Nobu M.K."/>
            <person name="Narihiro T."/>
            <person name="Tamaki H."/>
            <person name="Liu W.T."/>
            <person name="Kamagata Y."/>
            <person name="Stams A.J.M."/>
            <person name="Imachi H."/>
            <person name="Sousa D.Z."/>
        </authorList>
    </citation>
    <scope>NUCLEOTIDE SEQUENCE [LARGE SCALE GENOMIC DNA]</scope>
    <source>
        <strain evidence="2 3">MGP</strain>
    </source>
</reference>
<sequence length="49" mass="5440">MQKKEKPDQEPSFAPGDDAKLELSASKKDKQKGNFTRVTALSFDEVDPS</sequence>
<evidence type="ECO:0000313" key="3">
    <source>
        <dbReference type="Proteomes" id="UP000297597"/>
    </source>
</evidence>
<gene>
    <name evidence="2" type="ORF">Pmgp_00144</name>
</gene>
<evidence type="ECO:0000313" key="2">
    <source>
        <dbReference type="EMBL" id="TEB13737.1"/>
    </source>
</evidence>
<dbReference type="EMBL" id="QFFZ01000001">
    <property type="protein sequence ID" value="TEB13737.1"/>
    <property type="molecule type" value="Genomic_DNA"/>
</dbReference>
<dbReference type="AlphaFoldDB" id="A0A4Y7RZN1"/>
<dbReference type="RefSeq" id="WP_192902710.1">
    <property type="nucleotide sequence ID" value="NZ_QFFZ01000001.1"/>
</dbReference>
<feature type="compositionally biased region" description="Basic and acidic residues" evidence="1">
    <location>
        <begin position="17"/>
        <end position="32"/>
    </location>
</feature>